<dbReference type="InterPro" id="IPR028087">
    <property type="entry name" value="Tad_N"/>
</dbReference>
<dbReference type="EMBL" id="JAAGXA010000006">
    <property type="protein sequence ID" value="NEN78648.1"/>
    <property type="molecule type" value="Genomic_DNA"/>
</dbReference>
<evidence type="ECO:0000259" key="2">
    <source>
        <dbReference type="Pfam" id="PF13400"/>
    </source>
</evidence>
<gene>
    <name evidence="3" type="ORF">G3T38_10185</name>
</gene>
<accession>A0A6P0HIZ3</accession>
<keyword evidence="1" id="KW-0812">Transmembrane</keyword>
<proteinExistence type="predicted"/>
<keyword evidence="1" id="KW-0472">Membrane</keyword>
<evidence type="ECO:0000313" key="4">
    <source>
        <dbReference type="Proteomes" id="UP000468687"/>
    </source>
</evidence>
<feature type="domain" description="Putative Flp pilus-assembly TadG-like N-terminal" evidence="2">
    <location>
        <begin position="13"/>
        <end position="60"/>
    </location>
</feature>
<keyword evidence="1" id="KW-1133">Transmembrane helix</keyword>
<keyword evidence="4" id="KW-1185">Reference proteome</keyword>
<protein>
    <recommendedName>
        <fullName evidence="2">Putative Flp pilus-assembly TadG-like N-terminal domain-containing protein</fullName>
    </recommendedName>
</protein>
<dbReference type="RefSeq" id="WP_163772196.1">
    <property type="nucleotide sequence ID" value="NZ_JAAGXA010000006.1"/>
</dbReference>
<dbReference type="AlphaFoldDB" id="A0A6P0HIZ3"/>
<evidence type="ECO:0000313" key="3">
    <source>
        <dbReference type="EMBL" id="NEN78648.1"/>
    </source>
</evidence>
<organism evidence="3 4">
    <name type="scientific">Nocardioides zeae</name>
    <dbReference type="NCBI Taxonomy" id="1457234"/>
    <lineage>
        <taxon>Bacteria</taxon>
        <taxon>Bacillati</taxon>
        <taxon>Actinomycetota</taxon>
        <taxon>Actinomycetes</taxon>
        <taxon>Propionibacteriales</taxon>
        <taxon>Nocardioidaceae</taxon>
        <taxon>Nocardioides</taxon>
    </lineage>
</organism>
<dbReference type="Proteomes" id="UP000468687">
    <property type="component" value="Unassembled WGS sequence"/>
</dbReference>
<evidence type="ECO:0000256" key="1">
    <source>
        <dbReference type="SAM" id="Phobius"/>
    </source>
</evidence>
<reference evidence="3 4" key="1">
    <citation type="journal article" date="2014" name="Int. J. Syst. Evol. Microbiol.">
        <title>Nocardioides zeae sp. nov., isolated from the stem of Zea mays.</title>
        <authorList>
            <person name="Glaeser S.P."/>
            <person name="McInroy J.A."/>
            <person name="Busse H.J."/>
            <person name="Kampfer P."/>
        </authorList>
    </citation>
    <scope>NUCLEOTIDE SEQUENCE [LARGE SCALE GENOMIC DNA]</scope>
    <source>
        <strain evidence="3 4">JCM 30728</strain>
    </source>
</reference>
<dbReference type="Pfam" id="PF13400">
    <property type="entry name" value="Tad"/>
    <property type="match status" value="1"/>
</dbReference>
<feature type="transmembrane region" description="Helical" evidence="1">
    <location>
        <begin position="17"/>
        <end position="41"/>
    </location>
</feature>
<sequence>MRQCAARRDDQRGQTTLMIVGFAGVLFMLLAVVVDASAAYLQRQGLATIADGAALAGADAGATGEEVYEGGFADDGRARQGTEAAEAAVAAYLVDIDAHRRYPGLTFTTRVADGSVEVLVSAPLDLPLKLPGGPGDAPVTASGSAALQLG</sequence>
<name>A0A6P0HIZ3_9ACTN</name>
<comment type="caution">
    <text evidence="3">The sequence shown here is derived from an EMBL/GenBank/DDBJ whole genome shotgun (WGS) entry which is preliminary data.</text>
</comment>